<dbReference type="GeneID" id="107482346"/>
<accession>A0A6P5ND11</accession>
<dbReference type="AlphaFoldDB" id="A0A6P5ND11"/>
<dbReference type="KEGG" id="adu:107482346"/>
<organism evidence="1 2">
    <name type="scientific">Arachis duranensis</name>
    <name type="common">Wild peanut</name>
    <dbReference type="NCBI Taxonomy" id="130453"/>
    <lineage>
        <taxon>Eukaryota</taxon>
        <taxon>Viridiplantae</taxon>
        <taxon>Streptophyta</taxon>
        <taxon>Embryophyta</taxon>
        <taxon>Tracheophyta</taxon>
        <taxon>Spermatophyta</taxon>
        <taxon>Magnoliopsida</taxon>
        <taxon>eudicotyledons</taxon>
        <taxon>Gunneridae</taxon>
        <taxon>Pentapetalae</taxon>
        <taxon>rosids</taxon>
        <taxon>fabids</taxon>
        <taxon>Fabales</taxon>
        <taxon>Fabaceae</taxon>
        <taxon>Papilionoideae</taxon>
        <taxon>50 kb inversion clade</taxon>
        <taxon>dalbergioids sensu lato</taxon>
        <taxon>Dalbergieae</taxon>
        <taxon>Pterocarpus clade</taxon>
        <taxon>Arachis</taxon>
    </lineage>
</organism>
<dbReference type="Proteomes" id="UP000515211">
    <property type="component" value="Chromosome 4"/>
</dbReference>
<sequence>MCRSPDYPPFSKDSKHSDPLTITAFYVLVHPSLFEFQDHEPDFLTLLLNPAATTISLRRIRLPNHEFVYASKQNVRATTNVMRFQLFDGKTKLLKGAIRIGEDKCEVIPSILGAEIWVSIATKSAKTVCNNKNMIKKKSKLEDIPEEAELRADDGDNPEIKEAAIHLEMDLEVLRKAMDMVFFFFFTCLI</sequence>
<evidence type="ECO:0000313" key="2">
    <source>
        <dbReference type="RefSeq" id="XP_020995342.1"/>
    </source>
</evidence>
<proteinExistence type="predicted"/>
<name>A0A6P5ND11_ARADU</name>
<keyword evidence="1" id="KW-1185">Reference proteome</keyword>
<evidence type="ECO:0000313" key="1">
    <source>
        <dbReference type="Proteomes" id="UP000515211"/>
    </source>
</evidence>
<reference evidence="1" key="1">
    <citation type="journal article" date="2016" name="Nat. Genet.">
        <title>The genome sequences of Arachis duranensis and Arachis ipaensis, the diploid ancestors of cultivated peanut.</title>
        <authorList>
            <person name="Bertioli D.J."/>
            <person name="Cannon S.B."/>
            <person name="Froenicke L."/>
            <person name="Huang G."/>
            <person name="Farmer A.D."/>
            <person name="Cannon E.K."/>
            <person name="Liu X."/>
            <person name="Gao D."/>
            <person name="Clevenger J."/>
            <person name="Dash S."/>
            <person name="Ren L."/>
            <person name="Moretzsohn M.C."/>
            <person name="Shirasawa K."/>
            <person name="Huang W."/>
            <person name="Vidigal B."/>
            <person name="Abernathy B."/>
            <person name="Chu Y."/>
            <person name="Niederhuth C.E."/>
            <person name="Umale P."/>
            <person name="Araujo A.C."/>
            <person name="Kozik A."/>
            <person name="Kim K.D."/>
            <person name="Burow M.D."/>
            <person name="Varshney R.K."/>
            <person name="Wang X."/>
            <person name="Zhang X."/>
            <person name="Barkley N."/>
            <person name="Guimaraes P.M."/>
            <person name="Isobe S."/>
            <person name="Guo B."/>
            <person name="Liao B."/>
            <person name="Stalker H.T."/>
            <person name="Schmitz R.J."/>
            <person name="Scheffler B.E."/>
            <person name="Leal-Bertioli S.C."/>
            <person name="Xun X."/>
            <person name="Jackson S.A."/>
            <person name="Michelmore R."/>
            <person name="Ozias-Akins P."/>
        </authorList>
    </citation>
    <scope>NUCLEOTIDE SEQUENCE [LARGE SCALE GENOMIC DNA]</scope>
    <source>
        <strain evidence="1">cv. V14167</strain>
    </source>
</reference>
<dbReference type="RefSeq" id="XP_020995342.1">
    <property type="nucleotide sequence ID" value="XM_021139683.2"/>
</dbReference>
<protein>
    <submittedName>
        <fullName evidence="2">Uncharacterized protein LOC107482346</fullName>
    </submittedName>
</protein>
<dbReference type="PANTHER" id="PTHR37244:SF1">
    <property type="entry name" value="NADP-SPECIFIC GLUTAMATE DEHYDROGENASE"/>
    <property type="match status" value="1"/>
</dbReference>
<dbReference type="PANTHER" id="PTHR37244">
    <property type="entry name" value="NADP-SPECIFIC GLUTAMATE DEHYDROGENASE"/>
    <property type="match status" value="1"/>
</dbReference>
<reference evidence="2" key="2">
    <citation type="submission" date="2025-08" db="UniProtKB">
        <authorList>
            <consortium name="RefSeq"/>
        </authorList>
    </citation>
    <scope>IDENTIFICATION</scope>
    <source>
        <tissue evidence="2">Whole plant</tissue>
    </source>
</reference>
<gene>
    <name evidence="2" type="primary">LOC107482346</name>
</gene>